<name>A0ABQ1LVU7_9PROT</name>
<proteinExistence type="predicted"/>
<evidence type="ECO:0000313" key="2">
    <source>
        <dbReference type="Proteomes" id="UP000637769"/>
    </source>
</evidence>
<keyword evidence="2" id="KW-1185">Reference proteome</keyword>
<dbReference type="EMBL" id="BMCH01000003">
    <property type="protein sequence ID" value="GGC28956.1"/>
    <property type="molecule type" value="Genomic_DNA"/>
</dbReference>
<dbReference type="Proteomes" id="UP000637769">
    <property type="component" value="Unassembled WGS sequence"/>
</dbReference>
<protein>
    <submittedName>
        <fullName evidence="1">Uncharacterized protein</fullName>
    </submittedName>
</protein>
<accession>A0ABQ1LVU7</accession>
<comment type="caution">
    <text evidence="1">The sequence shown here is derived from an EMBL/GenBank/DDBJ whole genome shotgun (WGS) entry which is preliminary data.</text>
</comment>
<evidence type="ECO:0000313" key="1">
    <source>
        <dbReference type="EMBL" id="GGC28956.1"/>
    </source>
</evidence>
<reference evidence="2" key="1">
    <citation type="journal article" date="2019" name="Int. J. Syst. Evol. Microbiol.">
        <title>The Global Catalogue of Microorganisms (GCM) 10K type strain sequencing project: providing services to taxonomists for standard genome sequencing and annotation.</title>
        <authorList>
            <consortium name="The Broad Institute Genomics Platform"/>
            <consortium name="The Broad Institute Genome Sequencing Center for Infectious Disease"/>
            <person name="Wu L."/>
            <person name="Ma J."/>
        </authorList>
    </citation>
    <scope>NUCLEOTIDE SEQUENCE [LARGE SCALE GENOMIC DNA]</scope>
    <source>
        <strain evidence="2">CCM 7132</strain>
    </source>
</reference>
<organism evidence="1 2">
    <name type="scientific">Asaia siamensis</name>
    <dbReference type="NCBI Taxonomy" id="110479"/>
    <lineage>
        <taxon>Bacteria</taxon>
        <taxon>Pseudomonadati</taxon>
        <taxon>Pseudomonadota</taxon>
        <taxon>Alphaproteobacteria</taxon>
        <taxon>Acetobacterales</taxon>
        <taxon>Acetobacteraceae</taxon>
        <taxon>Asaia</taxon>
    </lineage>
</organism>
<sequence length="120" mass="13503">MQPTLMAVFDTARHAQIAVDDLLVCDIPSESIHQYRLAMGVEPDSAITLENEVHRPFGAWAWLINDHPPPAALRRQQAALYRESQSRNEPMVVTIAVSTLTESRIRKILGDHAPLRVTMH</sequence>
<gene>
    <name evidence="1" type="ORF">GCM10007207_13030</name>
</gene>